<dbReference type="InterPro" id="IPR036388">
    <property type="entry name" value="WH-like_DNA-bd_sf"/>
</dbReference>
<evidence type="ECO:0000313" key="6">
    <source>
        <dbReference type="Proteomes" id="UP000659388"/>
    </source>
</evidence>
<dbReference type="Gene3D" id="1.10.10.10">
    <property type="entry name" value="Winged helix-like DNA-binding domain superfamily/Winged helix DNA-binding domain"/>
    <property type="match status" value="1"/>
</dbReference>
<accession>A0A937JZA5</accession>
<feature type="domain" description="HTH hxlR-type" evidence="4">
    <location>
        <begin position="12"/>
        <end position="110"/>
    </location>
</feature>
<gene>
    <name evidence="5" type="ORF">JL102_13810</name>
</gene>
<comment type="caution">
    <text evidence="5">The sequence shown here is derived from an EMBL/GenBank/DDBJ whole genome shotgun (WGS) entry which is preliminary data.</text>
</comment>
<dbReference type="PANTHER" id="PTHR33204">
    <property type="entry name" value="TRANSCRIPTIONAL REGULATOR, MARR FAMILY"/>
    <property type="match status" value="1"/>
</dbReference>
<dbReference type="PROSITE" id="PS51118">
    <property type="entry name" value="HTH_HXLR"/>
    <property type="match status" value="1"/>
</dbReference>
<dbReference type="InterPro" id="IPR002577">
    <property type="entry name" value="HTH_HxlR"/>
</dbReference>
<evidence type="ECO:0000259" key="4">
    <source>
        <dbReference type="PROSITE" id="PS51118"/>
    </source>
</evidence>
<name>A0A937JZA5_9BACT</name>
<evidence type="ECO:0000313" key="5">
    <source>
        <dbReference type="EMBL" id="MBL3657218.1"/>
    </source>
</evidence>
<protein>
    <submittedName>
        <fullName evidence="5">Helix-turn-helix transcriptional regulator</fullName>
    </submittedName>
</protein>
<proteinExistence type="predicted"/>
<dbReference type="AlphaFoldDB" id="A0A937JZA5"/>
<keyword evidence="2" id="KW-0238">DNA-binding</keyword>
<keyword evidence="3" id="KW-0804">Transcription</keyword>
<dbReference type="SUPFAM" id="SSF46785">
    <property type="entry name" value="Winged helix' DNA-binding domain"/>
    <property type="match status" value="1"/>
</dbReference>
<dbReference type="Proteomes" id="UP000659388">
    <property type="component" value="Unassembled WGS sequence"/>
</dbReference>
<evidence type="ECO:0000256" key="2">
    <source>
        <dbReference type="ARBA" id="ARBA00023125"/>
    </source>
</evidence>
<dbReference type="PANTHER" id="PTHR33204:SF29">
    <property type="entry name" value="TRANSCRIPTIONAL REGULATOR"/>
    <property type="match status" value="1"/>
</dbReference>
<reference evidence="5" key="1">
    <citation type="submission" date="2021-01" db="EMBL/GenBank/DDBJ databases">
        <title>Fulvivirga kasyanovii gen. nov., sp nov., a novel member of the phylum Bacteroidetes isolated from seawater in a mussel farm.</title>
        <authorList>
            <person name="Zhao L.-H."/>
            <person name="Wang Z.-J."/>
        </authorList>
    </citation>
    <scope>NUCLEOTIDE SEQUENCE</scope>
    <source>
        <strain evidence="5">2943</strain>
    </source>
</reference>
<organism evidence="5 6">
    <name type="scientific">Fulvivirga sediminis</name>
    <dbReference type="NCBI Taxonomy" id="2803949"/>
    <lineage>
        <taxon>Bacteria</taxon>
        <taxon>Pseudomonadati</taxon>
        <taxon>Bacteroidota</taxon>
        <taxon>Cytophagia</taxon>
        <taxon>Cytophagales</taxon>
        <taxon>Fulvivirgaceae</taxon>
        <taxon>Fulvivirga</taxon>
    </lineage>
</organism>
<dbReference type="Pfam" id="PF01638">
    <property type="entry name" value="HxlR"/>
    <property type="match status" value="1"/>
</dbReference>
<keyword evidence="1" id="KW-0805">Transcription regulation</keyword>
<dbReference type="GO" id="GO:0003677">
    <property type="term" value="F:DNA binding"/>
    <property type="evidence" value="ECO:0007669"/>
    <property type="project" value="UniProtKB-KW"/>
</dbReference>
<evidence type="ECO:0000256" key="3">
    <source>
        <dbReference type="ARBA" id="ARBA00023163"/>
    </source>
</evidence>
<dbReference type="InterPro" id="IPR036390">
    <property type="entry name" value="WH_DNA-bd_sf"/>
</dbReference>
<sequence length="135" mass="15531">MNNAEVPESVDCGITKCLEIIGGKWKPCLILNINRGYIRPSQLQKSIPNASRRVLNQQLKELQEHGMITRKVYHELPPKVEYYLTDLGKSLLPIISVMDEWGDQFFAKSEVYSDDWMNTSCSDGISNLFLFLMQF</sequence>
<evidence type="ECO:0000256" key="1">
    <source>
        <dbReference type="ARBA" id="ARBA00023015"/>
    </source>
</evidence>
<dbReference type="RefSeq" id="WP_202245005.1">
    <property type="nucleotide sequence ID" value="NZ_JAESIY010000007.1"/>
</dbReference>
<dbReference type="EMBL" id="JAESIY010000007">
    <property type="protein sequence ID" value="MBL3657218.1"/>
    <property type="molecule type" value="Genomic_DNA"/>
</dbReference>
<keyword evidence="6" id="KW-1185">Reference proteome</keyword>